<dbReference type="PANTHER" id="PTHR11365:SF23">
    <property type="entry name" value="HYPOTHETICAL 5-OXOPROLINASE (EUROFUNG)-RELATED"/>
    <property type="match status" value="1"/>
</dbReference>
<evidence type="ECO:0000259" key="1">
    <source>
        <dbReference type="Pfam" id="PF01968"/>
    </source>
</evidence>
<keyword evidence="5" id="KW-1185">Reference proteome</keyword>
<reference evidence="4 5" key="1">
    <citation type="journal article" date="2018" name="J. Microbiol.">
        <title>Baekduia soli gen. nov., sp. nov., a novel bacterium isolated from the soil of Baekdu Mountain and proposal of a novel family name, Baekduiaceae fam. nov.</title>
        <authorList>
            <person name="An D.S."/>
            <person name="Siddiqi M.Z."/>
            <person name="Kim K.H."/>
            <person name="Yu H.S."/>
            <person name="Im W.T."/>
        </authorList>
    </citation>
    <scope>NUCLEOTIDE SEQUENCE [LARGE SCALE GENOMIC DNA]</scope>
    <source>
        <strain evidence="4 5">BR7-21</strain>
    </source>
</reference>
<protein>
    <submittedName>
        <fullName evidence="4">Hydantoinase/oxoprolinase family protein</fullName>
    </submittedName>
</protein>
<feature type="domain" description="Hydantoinase A/oxoprolinase" evidence="1">
    <location>
        <begin position="262"/>
        <end position="554"/>
    </location>
</feature>
<dbReference type="EMBL" id="CP042430">
    <property type="protein sequence ID" value="QEC47396.1"/>
    <property type="molecule type" value="Genomic_DNA"/>
</dbReference>
<organism evidence="4 5">
    <name type="scientific">Baekduia soli</name>
    <dbReference type="NCBI Taxonomy" id="496014"/>
    <lineage>
        <taxon>Bacteria</taxon>
        <taxon>Bacillati</taxon>
        <taxon>Actinomycetota</taxon>
        <taxon>Thermoleophilia</taxon>
        <taxon>Solirubrobacterales</taxon>
        <taxon>Baekduiaceae</taxon>
        <taxon>Baekduia</taxon>
    </lineage>
</organism>
<name>A0A5B8U2Z0_9ACTN</name>
<evidence type="ECO:0000259" key="3">
    <source>
        <dbReference type="Pfam" id="PF19278"/>
    </source>
</evidence>
<dbReference type="InterPro" id="IPR008040">
    <property type="entry name" value="Hydant_A_N"/>
</dbReference>
<dbReference type="Pfam" id="PF01968">
    <property type="entry name" value="Hydantoinase_A"/>
    <property type="match status" value="1"/>
</dbReference>
<dbReference type="InterPro" id="IPR049517">
    <property type="entry name" value="ACX-like_C"/>
</dbReference>
<evidence type="ECO:0000259" key="2">
    <source>
        <dbReference type="Pfam" id="PF05378"/>
    </source>
</evidence>
<dbReference type="Pfam" id="PF05378">
    <property type="entry name" value="Hydant_A_N"/>
    <property type="match status" value="1"/>
</dbReference>
<dbReference type="Pfam" id="PF19278">
    <property type="entry name" value="Hydant_A_C"/>
    <property type="match status" value="1"/>
</dbReference>
<dbReference type="OrthoDB" id="9768323at2"/>
<dbReference type="PANTHER" id="PTHR11365">
    <property type="entry name" value="5-OXOPROLINASE RELATED"/>
    <property type="match status" value="1"/>
</dbReference>
<dbReference type="AlphaFoldDB" id="A0A5B8U2Z0"/>
<dbReference type="GO" id="GO:0006749">
    <property type="term" value="P:glutathione metabolic process"/>
    <property type="evidence" value="ECO:0007669"/>
    <property type="project" value="TreeGrafter"/>
</dbReference>
<dbReference type="InterPro" id="IPR002821">
    <property type="entry name" value="Hydantoinase_A"/>
</dbReference>
<sequence>MYRPTGIKLRPCRASGTGSSIKRPPRRGAVVRRVTEERDVSAERDTAGVVAAIDIGGTFTDCVVISGDGSVAYGKALSSPADDFQSGFFGSIESAATQAGYSTDELYRKLTRLISHGSTVATNIVVEQKGARVGLLTTRGHEDTILMMRGLGRVTGEPPENILRVVETAKPDPIVPRELIRGVPERVDSTGNVVVALNDEVLERQVRELIDAGCEAIAICFLWSIQNPDHEQRAKAVVQRVAPDVFVSVSHELTTAVGEYERTVAAVIDAFVGPRTHHYLSKLDGRLEGLGFGSSLMLMQSHGGMVPLQHGTQHPVLTIGSGPVGGMVGTQRLAEDLGVRDIIATDMGGTSFDVGIVKDLEPETAAETVIGKYAYKIPAVEVLSIGAGGGSIAWIEPHSNTLRVGPQSASSNPGPACYGRGGEEPTVTDANLVLGYLDPKAVFGTSGDRQIHPDKDLAYAAVKRVADPLGLSVEDAALGIVEIINAKMANALERVVVGRGFDPRDFAILSYGGSGPLHAAGYAHELGVDQVIVPGEVASVWSALGIGLSDIRYQRQRDAQLVSPFDPAELEGMYAEMESSLAEQAAEHGAPELRRYARIRYEWQRNELEVAVPNALDQAGLDEALRTFESTYESRYGSAALLPEAALEIVALRVEAVLPSGTRASSHTPASAPSSNGHRASRVVHFVRGEPGQDTPIHDGRALALGDVVQGPAVIDLPTTGIVVPPGAQVAVSDGGNFIMTFNR</sequence>
<dbReference type="KEGG" id="bsol:FSW04_07240"/>
<dbReference type="Proteomes" id="UP000321805">
    <property type="component" value="Chromosome"/>
</dbReference>
<feature type="domain" description="Acetophenone carboxylase-like C-terminal" evidence="3">
    <location>
        <begin position="590"/>
        <end position="732"/>
    </location>
</feature>
<proteinExistence type="predicted"/>
<dbReference type="GO" id="GO:0005829">
    <property type="term" value="C:cytosol"/>
    <property type="evidence" value="ECO:0007669"/>
    <property type="project" value="TreeGrafter"/>
</dbReference>
<feature type="domain" description="Hydantoinase/oxoprolinase N-terminal" evidence="2">
    <location>
        <begin position="52"/>
        <end position="241"/>
    </location>
</feature>
<evidence type="ECO:0000313" key="5">
    <source>
        <dbReference type="Proteomes" id="UP000321805"/>
    </source>
</evidence>
<gene>
    <name evidence="4" type="ORF">FSW04_07240</name>
</gene>
<dbReference type="InterPro" id="IPR045079">
    <property type="entry name" value="Oxoprolinase-like"/>
</dbReference>
<evidence type="ECO:0000313" key="4">
    <source>
        <dbReference type="EMBL" id="QEC47396.1"/>
    </source>
</evidence>
<dbReference type="GO" id="GO:0017168">
    <property type="term" value="F:5-oxoprolinase (ATP-hydrolyzing) activity"/>
    <property type="evidence" value="ECO:0007669"/>
    <property type="project" value="TreeGrafter"/>
</dbReference>
<accession>A0A5B8U2Z0</accession>